<dbReference type="EMBL" id="CAJNOB010000024">
    <property type="protein sequence ID" value="CAF0699809.1"/>
    <property type="molecule type" value="Genomic_DNA"/>
</dbReference>
<comment type="caution">
    <text evidence="1">The sequence shown here is derived from an EMBL/GenBank/DDBJ whole genome shotgun (WGS) entry which is preliminary data.</text>
</comment>
<keyword evidence="2" id="KW-1185">Reference proteome</keyword>
<sequence>MSELPVLSSQKRLAVTLLDSYPVLYGRAQWSLFGQVQAGVRVKKLKRSFLTHLELTARKFHVLRVCAPREDHFDQPTAARAH</sequence>
<proteinExistence type="predicted"/>
<protein>
    <submittedName>
        <fullName evidence="1">Uncharacterized protein</fullName>
    </submittedName>
</protein>
<gene>
    <name evidence="1" type="ORF">MPNT_300004</name>
</gene>
<evidence type="ECO:0000313" key="2">
    <source>
        <dbReference type="Proteomes" id="UP000663859"/>
    </source>
</evidence>
<accession>A0A8J2BKB2</accession>
<dbReference type="Proteomes" id="UP000663859">
    <property type="component" value="Unassembled WGS sequence"/>
</dbReference>
<name>A0A8J2BKB2_9BACT</name>
<dbReference type="AlphaFoldDB" id="A0A8J2BKB2"/>
<evidence type="ECO:0000313" key="1">
    <source>
        <dbReference type="EMBL" id="CAF0699809.1"/>
    </source>
</evidence>
<dbReference type="RefSeq" id="WP_174583348.1">
    <property type="nucleotide sequence ID" value="NZ_CAJNOB010000024.1"/>
</dbReference>
<reference evidence="1" key="1">
    <citation type="submission" date="2021-02" db="EMBL/GenBank/DDBJ databases">
        <authorList>
            <person name="Cremers G."/>
            <person name="Picone N."/>
        </authorList>
    </citation>
    <scope>NUCLEOTIDE SEQUENCE</scope>
    <source>
        <strain evidence="1">PQ17</strain>
    </source>
</reference>
<organism evidence="1 2">
    <name type="scientific">Candidatus Methylacidithermus pantelleriae</name>
    <dbReference type="NCBI Taxonomy" id="2744239"/>
    <lineage>
        <taxon>Bacteria</taxon>
        <taxon>Pseudomonadati</taxon>
        <taxon>Verrucomicrobiota</taxon>
        <taxon>Methylacidiphilae</taxon>
        <taxon>Methylacidiphilales</taxon>
        <taxon>Methylacidiphilaceae</taxon>
        <taxon>Candidatus Methylacidithermus</taxon>
    </lineage>
</organism>